<dbReference type="Gene3D" id="2.60.120.290">
    <property type="entry name" value="Spermadhesin, CUB domain"/>
    <property type="match status" value="1"/>
</dbReference>
<dbReference type="Gene3D" id="3.80.10.10">
    <property type="entry name" value="Ribonuclease Inhibitor"/>
    <property type="match status" value="1"/>
</dbReference>
<dbReference type="PANTHER" id="PTHR45842:SF12">
    <property type="entry name" value="KEKKON 5, ISOFORM A"/>
    <property type="match status" value="1"/>
</dbReference>
<evidence type="ECO:0000313" key="7">
    <source>
        <dbReference type="EMBL" id="CAH3165141.1"/>
    </source>
</evidence>
<reference evidence="7 8" key="1">
    <citation type="submission" date="2022-05" db="EMBL/GenBank/DDBJ databases">
        <authorList>
            <consortium name="Genoscope - CEA"/>
            <person name="William W."/>
        </authorList>
    </citation>
    <scope>NUCLEOTIDE SEQUENCE [LARGE SCALE GENOMIC DNA]</scope>
</reference>
<evidence type="ECO:0000256" key="1">
    <source>
        <dbReference type="ARBA" id="ARBA00022614"/>
    </source>
</evidence>
<dbReference type="SUPFAM" id="SSF52058">
    <property type="entry name" value="L domain-like"/>
    <property type="match status" value="1"/>
</dbReference>
<keyword evidence="8" id="KW-1185">Reference proteome</keyword>
<dbReference type="EMBL" id="CALNXJ010000113">
    <property type="protein sequence ID" value="CAH3165141.1"/>
    <property type="molecule type" value="Genomic_DNA"/>
</dbReference>
<dbReference type="InterPro" id="IPR001611">
    <property type="entry name" value="Leu-rich_rpt"/>
</dbReference>
<name>A0AAU9Y3N0_9CNID</name>
<accession>A0AAU9Y3N0</accession>
<keyword evidence="4" id="KW-1015">Disulfide bond</keyword>
<comment type="caution">
    <text evidence="7">The sequence shown here is derived from an EMBL/GenBank/DDBJ whole genome shotgun (WGS) entry which is preliminary data.</text>
</comment>
<evidence type="ECO:0000256" key="4">
    <source>
        <dbReference type="ARBA" id="ARBA00023157"/>
    </source>
</evidence>
<feature type="non-terminal residue" evidence="7">
    <location>
        <position position="1"/>
    </location>
</feature>
<keyword evidence="1" id="KW-0433">Leucine-rich repeat</keyword>
<organism evidence="7 8">
    <name type="scientific">Pocillopora meandrina</name>
    <dbReference type="NCBI Taxonomy" id="46732"/>
    <lineage>
        <taxon>Eukaryota</taxon>
        <taxon>Metazoa</taxon>
        <taxon>Cnidaria</taxon>
        <taxon>Anthozoa</taxon>
        <taxon>Hexacorallia</taxon>
        <taxon>Scleractinia</taxon>
        <taxon>Astrocoeniina</taxon>
        <taxon>Pocilloporidae</taxon>
        <taxon>Pocillopora</taxon>
    </lineage>
</organism>
<dbReference type="PROSITE" id="PS51450">
    <property type="entry name" value="LRR"/>
    <property type="match status" value="1"/>
</dbReference>
<keyword evidence="3" id="KW-0677">Repeat</keyword>
<gene>
    <name evidence="7" type="ORF">PMEA_00003360</name>
</gene>
<dbReference type="SUPFAM" id="SSF49854">
    <property type="entry name" value="Spermadhesin, CUB domain"/>
    <property type="match status" value="1"/>
</dbReference>
<evidence type="ECO:0000259" key="6">
    <source>
        <dbReference type="PROSITE" id="PS50835"/>
    </source>
</evidence>
<dbReference type="SMART" id="SM00369">
    <property type="entry name" value="LRR_TYP"/>
    <property type="match status" value="2"/>
</dbReference>
<dbReference type="InterPro" id="IPR036179">
    <property type="entry name" value="Ig-like_dom_sf"/>
</dbReference>
<dbReference type="InterPro" id="IPR032675">
    <property type="entry name" value="LRR_dom_sf"/>
</dbReference>
<evidence type="ECO:0000256" key="2">
    <source>
        <dbReference type="ARBA" id="ARBA00022729"/>
    </source>
</evidence>
<sequence>VLLILEVRLQRVVPRFYSSILLQAPKGHYLELNFIMESSYLTPCIDDEYIEVRDGYNWSANLLGVFCGRNISVIVRSIEPNLDKVAKTQFVLFNQTSSLWCPAQGAPAPFIVWRKNGIMVQNSTSVKYKLTITEENNNKYSCEVKTQDGFDKGEIRLVVERCPDPCPCKIAVGTIGAATLIECSGKHLLSVPRHLPFSTIKLGGGKGNLNNNQTEQLLPKVFHNNSRLVVLALNDNQIKELPPVVFNNNIELIELALNDNQIKELPPGVFNNNTELMAL</sequence>
<dbReference type="InterPro" id="IPR050467">
    <property type="entry name" value="LRFN"/>
</dbReference>
<protein>
    <recommendedName>
        <fullName evidence="6">Ig-like domain-containing protein</fullName>
    </recommendedName>
</protein>
<feature type="domain" description="Ig-like" evidence="6">
    <location>
        <begin position="80"/>
        <end position="158"/>
    </location>
</feature>
<evidence type="ECO:0000256" key="3">
    <source>
        <dbReference type="ARBA" id="ARBA00022737"/>
    </source>
</evidence>
<dbReference type="InterPro" id="IPR013783">
    <property type="entry name" value="Ig-like_fold"/>
</dbReference>
<dbReference type="Proteomes" id="UP001159428">
    <property type="component" value="Unassembled WGS sequence"/>
</dbReference>
<dbReference type="PANTHER" id="PTHR45842">
    <property type="entry name" value="SYNAPTIC ADHESION-LIKE MOLECULE SALM"/>
    <property type="match status" value="1"/>
</dbReference>
<dbReference type="InterPro" id="IPR007110">
    <property type="entry name" value="Ig-like_dom"/>
</dbReference>
<dbReference type="Gene3D" id="2.60.40.10">
    <property type="entry name" value="Immunoglobulins"/>
    <property type="match status" value="1"/>
</dbReference>
<dbReference type="AlphaFoldDB" id="A0AAU9Y3N0"/>
<dbReference type="InterPro" id="IPR035914">
    <property type="entry name" value="Sperma_CUB_dom_sf"/>
</dbReference>
<dbReference type="SUPFAM" id="SSF48726">
    <property type="entry name" value="Immunoglobulin"/>
    <property type="match status" value="1"/>
</dbReference>
<dbReference type="PROSITE" id="PS50835">
    <property type="entry name" value="IG_LIKE"/>
    <property type="match status" value="1"/>
</dbReference>
<keyword evidence="5" id="KW-0325">Glycoprotein</keyword>
<dbReference type="InterPro" id="IPR003591">
    <property type="entry name" value="Leu-rich_rpt_typical-subtyp"/>
</dbReference>
<evidence type="ECO:0000256" key="5">
    <source>
        <dbReference type="ARBA" id="ARBA00023180"/>
    </source>
</evidence>
<proteinExistence type="predicted"/>
<dbReference type="Pfam" id="PF13895">
    <property type="entry name" value="Ig_2"/>
    <property type="match status" value="1"/>
</dbReference>
<evidence type="ECO:0000313" key="8">
    <source>
        <dbReference type="Proteomes" id="UP001159428"/>
    </source>
</evidence>
<keyword evidence="2" id="KW-0732">Signal</keyword>